<gene>
    <name evidence="2" type="ORF">GGX14DRAFT_400544</name>
</gene>
<evidence type="ECO:0000313" key="2">
    <source>
        <dbReference type="EMBL" id="KAJ7200547.1"/>
    </source>
</evidence>
<feature type="compositionally biased region" description="Pro residues" evidence="1">
    <location>
        <begin position="133"/>
        <end position="155"/>
    </location>
</feature>
<dbReference type="Proteomes" id="UP001219525">
    <property type="component" value="Unassembled WGS sequence"/>
</dbReference>
<feature type="region of interest" description="Disordered" evidence="1">
    <location>
        <begin position="78"/>
        <end position="101"/>
    </location>
</feature>
<sequence>MALDAARRCRKLLRTLSAHLRATPFPGHTSSSYALRTPPQTTRLECRVGWRVQHGRPCARPALDAARRKLSSTPSVHVPLCVRTPSPSPTPAARSPPTRRGCRHTRFAMHRPGWSAECAGTVHSKDDVLHGLPPTPAPQLPPRTRPPDPGVPIPSPATRRGSRRCLAHVVPSPGCSPAARASALAHVPPCAGTCASMFGARVQPSPVRPRETNL</sequence>
<accession>A0AAD6V5L7</accession>
<reference evidence="2" key="1">
    <citation type="submission" date="2023-03" db="EMBL/GenBank/DDBJ databases">
        <title>Massive genome expansion in bonnet fungi (Mycena s.s.) driven by repeated elements and novel gene families across ecological guilds.</title>
        <authorList>
            <consortium name="Lawrence Berkeley National Laboratory"/>
            <person name="Harder C.B."/>
            <person name="Miyauchi S."/>
            <person name="Viragh M."/>
            <person name="Kuo A."/>
            <person name="Thoen E."/>
            <person name="Andreopoulos B."/>
            <person name="Lu D."/>
            <person name="Skrede I."/>
            <person name="Drula E."/>
            <person name="Henrissat B."/>
            <person name="Morin E."/>
            <person name="Kohler A."/>
            <person name="Barry K."/>
            <person name="LaButti K."/>
            <person name="Morin E."/>
            <person name="Salamov A."/>
            <person name="Lipzen A."/>
            <person name="Mereny Z."/>
            <person name="Hegedus B."/>
            <person name="Baldrian P."/>
            <person name="Stursova M."/>
            <person name="Weitz H."/>
            <person name="Taylor A."/>
            <person name="Grigoriev I.V."/>
            <person name="Nagy L.G."/>
            <person name="Martin F."/>
            <person name="Kauserud H."/>
        </authorList>
    </citation>
    <scope>NUCLEOTIDE SEQUENCE</scope>
    <source>
        <strain evidence="2">9144</strain>
    </source>
</reference>
<comment type="caution">
    <text evidence="2">The sequence shown here is derived from an EMBL/GenBank/DDBJ whole genome shotgun (WGS) entry which is preliminary data.</text>
</comment>
<name>A0AAD6V5L7_9AGAR</name>
<proteinExistence type="predicted"/>
<evidence type="ECO:0000313" key="3">
    <source>
        <dbReference type="Proteomes" id="UP001219525"/>
    </source>
</evidence>
<keyword evidence="3" id="KW-1185">Reference proteome</keyword>
<protein>
    <submittedName>
        <fullName evidence="2">Uncharacterized protein</fullName>
    </submittedName>
</protein>
<evidence type="ECO:0000256" key="1">
    <source>
        <dbReference type="SAM" id="MobiDB-lite"/>
    </source>
</evidence>
<dbReference type="EMBL" id="JARJCW010000062">
    <property type="protein sequence ID" value="KAJ7200547.1"/>
    <property type="molecule type" value="Genomic_DNA"/>
</dbReference>
<organism evidence="2 3">
    <name type="scientific">Mycena pura</name>
    <dbReference type="NCBI Taxonomy" id="153505"/>
    <lineage>
        <taxon>Eukaryota</taxon>
        <taxon>Fungi</taxon>
        <taxon>Dikarya</taxon>
        <taxon>Basidiomycota</taxon>
        <taxon>Agaricomycotina</taxon>
        <taxon>Agaricomycetes</taxon>
        <taxon>Agaricomycetidae</taxon>
        <taxon>Agaricales</taxon>
        <taxon>Marasmiineae</taxon>
        <taxon>Mycenaceae</taxon>
        <taxon>Mycena</taxon>
    </lineage>
</organism>
<dbReference type="AlphaFoldDB" id="A0AAD6V5L7"/>
<feature type="region of interest" description="Disordered" evidence="1">
    <location>
        <begin position="129"/>
        <end position="161"/>
    </location>
</feature>